<evidence type="ECO:0000313" key="3">
    <source>
        <dbReference type="Proteomes" id="UP000248688"/>
    </source>
</evidence>
<accession>A0A2Z4INE6</accession>
<evidence type="ECO:0000313" key="2">
    <source>
        <dbReference type="EMBL" id="AWW32178.1"/>
    </source>
</evidence>
<feature type="transmembrane region" description="Helical" evidence="1">
    <location>
        <begin position="7"/>
        <end position="27"/>
    </location>
</feature>
<keyword evidence="1" id="KW-1133">Transmembrane helix</keyword>
<dbReference type="KEGG" id="est:DN752_19660"/>
<reference evidence="2 3" key="1">
    <citation type="submission" date="2018-06" db="EMBL/GenBank/DDBJ databases">
        <title>Echinicola strongylocentroti sp. nov., isolated from a sea urchin Strongylocentrotus intermedius.</title>
        <authorList>
            <person name="Bae S.S."/>
        </authorList>
    </citation>
    <scope>NUCLEOTIDE SEQUENCE [LARGE SCALE GENOMIC DNA]</scope>
    <source>
        <strain evidence="2 3">MEBiC08714</strain>
    </source>
</reference>
<gene>
    <name evidence="2" type="ORF">DN752_19660</name>
</gene>
<dbReference type="AlphaFoldDB" id="A0A2Z4INE6"/>
<dbReference type="OrthoDB" id="5417073at2"/>
<organism evidence="2 3">
    <name type="scientific">Echinicola strongylocentroti</name>
    <dbReference type="NCBI Taxonomy" id="1795355"/>
    <lineage>
        <taxon>Bacteria</taxon>
        <taxon>Pseudomonadati</taxon>
        <taxon>Bacteroidota</taxon>
        <taxon>Cytophagia</taxon>
        <taxon>Cytophagales</taxon>
        <taxon>Cyclobacteriaceae</taxon>
        <taxon>Echinicola</taxon>
    </lineage>
</organism>
<keyword evidence="1" id="KW-0472">Membrane</keyword>
<keyword evidence="3" id="KW-1185">Reference proteome</keyword>
<name>A0A2Z4INE6_9BACT</name>
<proteinExistence type="predicted"/>
<dbReference type="Proteomes" id="UP000248688">
    <property type="component" value="Chromosome"/>
</dbReference>
<keyword evidence="1" id="KW-0812">Transmembrane</keyword>
<evidence type="ECO:0000256" key="1">
    <source>
        <dbReference type="SAM" id="Phobius"/>
    </source>
</evidence>
<sequence length="125" mass="14386">MSDKKDYKRSCIGCLGIIIIFSVLVVLCTGNEEPLTPEEQSKKNIDDQFSPSDGMHFMLSYYIEDRLNDPESFEHVKTTYKEEDDHLLVYMEYRATNAFNAKILKAVIARVSKEDGRVLEIVKSE</sequence>
<dbReference type="EMBL" id="CP030041">
    <property type="protein sequence ID" value="AWW32178.1"/>
    <property type="molecule type" value="Genomic_DNA"/>
</dbReference>
<dbReference type="RefSeq" id="WP_112785551.1">
    <property type="nucleotide sequence ID" value="NZ_CP030041.1"/>
</dbReference>
<protein>
    <submittedName>
        <fullName evidence="2">Uncharacterized protein</fullName>
    </submittedName>
</protein>